<feature type="compositionally biased region" description="Low complexity" evidence="1">
    <location>
        <begin position="449"/>
        <end position="464"/>
    </location>
</feature>
<feature type="region of interest" description="Disordered" evidence="1">
    <location>
        <begin position="359"/>
        <end position="400"/>
    </location>
</feature>
<feature type="region of interest" description="Disordered" evidence="1">
    <location>
        <begin position="424"/>
        <end position="507"/>
    </location>
</feature>
<keyword evidence="3" id="KW-1185">Reference proteome</keyword>
<reference evidence="2 3" key="1">
    <citation type="journal article" date="2012" name="New Phytol.">
        <title>Insight into trade-off between wood decay and parasitism from the genome of a fungal forest pathogen.</title>
        <authorList>
            <person name="Olson A."/>
            <person name="Aerts A."/>
            <person name="Asiegbu F."/>
            <person name="Belbahri L."/>
            <person name="Bouzid O."/>
            <person name="Broberg A."/>
            <person name="Canback B."/>
            <person name="Coutinho P.M."/>
            <person name="Cullen D."/>
            <person name="Dalman K."/>
            <person name="Deflorio G."/>
            <person name="van Diepen L.T."/>
            <person name="Dunand C."/>
            <person name="Duplessis S."/>
            <person name="Durling M."/>
            <person name="Gonthier P."/>
            <person name="Grimwood J."/>
            <person name="Fossdal C.G."/>
            <person name="Hansson D."/>
            <person name="Henrissat B."/>
            <person name="Hietala A."/>
            <person name="Himmelstrand K."/>
            <person name="Hoffmeister D."/>
            <person name="Hogberg N."/>
            <person name="James T.Y."/>
            <person name="Karlsson M."/>
            <person name="Kohler A."/>
            <person name="Kues U."/>
            <person name="Lee Y.H."/>
            <person name="Lin Y.C."/>
            <person name="Lind M."/>
            <person name="Lindquist E."/>
            <person name="Lombard V."/>
            <person name="Lucas S."/>
            <person name="Lunden K."/>
            <person name="Morin E."/>
            <person name="Murat C."/>
            <person name="Park J."/>
            <person name="Raffaello T."/>
            <person name="Rouze P."/>
            <person name="Salamov A."/>
            <person name="Schmutz J."/>
            <person name="Solheim H."/>
            <person name="Stahlberg J."/>
            <person name="Velez H."/>
            <person name="de Vries R.P."/>
            <person name="Wiebenga A."/>
            <person name="Woodward S."/>
            <person name="Yakovlev I."/>
            <person name="Garbelotto M."/>
            <person name="Martin F."/>
            <person name="Grigoriev I.V."/>
            <person name="Stenlid J."/>
        </authorList>
    </citation>
    <scope>NUCLEOTIDE SEQUENCE [LARGE SCALE GENOMIC DNA]</scope>
    <source>
        <strain evidence="2 3">TC 32-1</strain>
    </source>
</reference>
<evidence type="ECO:0000313" key="2">
    <source>
        <dbReference type="EMBL" id="ETW87263.1"/>
    </source>
</evidence>
<dbReference type="InParanoid" id="W4KN41"/>
<dbReference type="HOGENOM" id="CLU_427619_0_0_1"/>
<feature type="compositionally biased region" description="Polar residues" evidence="1">
    <location>
        <begin position="438"/>
        <end position="447"/>
    </location>
</feature>
<feature type="region of interest" description="Disordered" evidence="1">
    <location>
        <begin position="84"/>
        <end position="107"/>
    </location>
</feature>
<name>W4KN41_HETIT</name>
<dbReference type="EMBL" id="KI925454">
    <property type="protein sequence ID" value="ETW87263.1"/>
    <property type="molecule type" value="Genomic_DNA"/>
</dbReference>
<dbReference type="RefSeq" id="XP_009541186.1">
    <property type="nucleotide sequence ID" value="XM_009542891.1"/>
</dbReference>
<gene>
    <name evidence="2" type="ORF">HETIRDRAFT_166801</name>
</gene>
<protein>
    <submittedName>
        <fullName evidence="2">Uncharacterized protein</fullName>
    </submittedName>
</protein>
<dbReference type="KEGG" id="hir:HETIRDRAFT_166801"/>
<dbReference type="Proteomes" id="UP000030671">
    <property type="component" value="Unassembled WGS sequence"/>
</dbReference>
<feature type="compositionally biased region" description="Low complexity" evidence="1">
    <location>
        <begin position="195"/>
        <end position="206"/>
    </location>
</feature>
<feature type="compositionally biased region" description="Polar residues" evidence="1">
    <location>
        <begin position="465"/>
        <end position="474"/>
    </location>
</feature>
<feature type="compositionally biased region" description="Low complexity" evidence="1">
    <location>
        <begin position="94"/>
        <end position="107"/>
    </location>
</feature>
<evidence type="ECO:0000313" key="3">
    <source>
        <dbReference type="Proteomes" id="UP000030671"/>
    </source>
</evidence>
<evidence type="ECO:0000256" key="1">
    <source>
        <dbReference type="SAM" id="MobiDB-lite"/>
    </source>
</evidence>
<organism evidence="2 3">
    <name type="scientific">Heterobasidion irregulare (strain TC 32-1)</name>
    <dbReference type="NCBI Taxonomy" id="747525"/>
    <lineage>
        <taxon>Eukaryota</taxon>
        <taxon>Fungi</taxon>
        <taxon>Dikarya</taxon>
        <taxon>Basidiomycota</taxon>
        <taxon>Agaricomycotina</taxon>
        <taxon>Agaricomycetes</taxon>
        <taxon>Russulales</taxon>
        <taxon>Bondarzewiaceae</taxon>
        <taxon>Heterobasidion</taxon>
        <taxon>Heterobasidion annosum species complex</taxon>
    </lineage>
</organism>
<proteinExistence type="predicted"/>
<accession>W4KN41</accession>
<dbReference type="AlphaFoldDB" id="W4KN41"/>
<feature type="region of interest" description="Disordered" evidence="1">
    <location>
        <begin position="158"/>
        <end position="215"/>
    </location>
</feature>
<feature type="region of interest" description="Disordered" evidence="1">
    <location>
        <begin position="1"/>
        <end position="32"/>
    </location>
</feature>
<dbReference type="OrthoDB" id="3270281at2759"/>
<sequence length="640" mass="66954">MLARPIPKASSLSVATTMSRSPTPRLPGSWPDHSQISFADPTTVMSSADIAELTSFTAVTYLDREVSISKRSSNEHVINGRTATEISRIGNDPTSPTSVSSGLSSSATNVISGRDGLSPISTSSGFADVSSNASGDAASPLTLSDVGDATLHESMTTFVGPSAENVHTDNDKKHFPLKGDSPHRSSQLNILLPFPSSTSSSASTPSLGFRSPRPIPELPSLTNSLSTADTSTAYLSHADSALFSPLSAPLSTILPSLPSDLDVNDPIILPALPPSMLDQTERVTAVGTSATGSPVIILDFGEPHSPDSAHFSPPRDPISFASPSPSEFNVSLSRNHLHQDHVGTTPSVDSAVTFLPLPSHSASRETGVGSTTLDPAENCHSRAPGAGRTTWGNDVASKGDPKAATLKRGLLKRVKTFGGRIKTLFKSGKPTSRHRESVTPTLISPNTPSHPVSVALPSLLPSSPGSQITRTSLSHGEDEALEPPANVLPDVSHRSRQATPTLPARAPNMRTNRRFSLPSLFVARQSVADPSTIPPLPPLPVIAPTPERTPIGSRRASSLVPPSTPLTRVSSEPGSRGIPAIQNPAIRSESQRAVDRMMVNWAASGDSGSRGDAEEEVRGLGIDLAMRSARAVGRDGANTV</sequence>
<dbReference type="GeneID" id="20668086"/>
<feature type="compositionally biased region" description="Polar residues" evidence="1">
    <location>
        <begin position="10"/>
        <end position="22"/>
    </location>
</feature>
<feature type="region of interest" description="Disordered" evidence="1">
    <location>
        <begin position="551"/>
        <end position="581"/>
    </location>
</feature>